<feature type="transmembrane region" description="Helical" evidence="2">
    <location>
        <begin position="124"/>
        <end position="145"/>
    </location>
</feature>
<dbReference type="AlphaFoldDB" id="A0A173REF3"/>
<proteinExistence type="predicted"/>
<dbReference type="EMBL" id="CYXR01000003">
    <property type="protein sequence ID" value="CUM76029.1"/>
    <property type="molecule type" value="Genomic_DNA"/>
</dbReference>
<feature type="transmembrane region" description="Helical" evidence="2">
    <location>
        <begin position="98"/>
        <end position="118"/>
    </location>
</feature>
<dbReference type="Proteomes" id="UP000095727">
    <property type="component" value="Unassembled WGS sequence"/>
</dbReference>
<reference evidence="3 4" key="1">
    <citation type="submission" date="2015-09" db="EMBL/GenBank/DDBJ databases">
        <authorList>
            <consortium name="Pathogen Informatics"/>
        </authorList>
    </citation>
    <scope>NUCLEOTIDE SEQUENCE [LARGE SCALE GENOMIC DNA]</scope>
    <source>
        <strain evidence="3 4">2789STDY5834962</strain>
    </source>
</reference>
<gene>
    <name evidence="3" type="ORF">ERS852574_00529</name>
</gene>
<evidence type="ECO:0000256" key="1">
    <source>
        <dbReference type="SAM" id="MobiDB-lite"/>
    </source>
</evidence>
<feature type="transmembrane region" description="Helical" evidence="2">
    <location>
        <begin position="12"/>
        <end position="33"/>
    </location>
</feature>
<dbReference type="RefSeq" id="WP_055155712.1">
    <property type="nucleotide sequence ID" value="NZ_CYXR01000003.1"/>
</dbReference>
<name>A0A173REF3_9FIRM</name>
<feature type="region of interest" description="Disordered" evidence="1">
    <location>
        <begin position="251"/>
        <end position="289"/>
    </location>
</feature>
<keyword evidence="2" id="KW-1133">Transmembrane helix</keyword>
<organism evidence="3 4">
    <name type="scientific">Coprococcus comes</name>
    <dbReference type="NCBI Taxonomy" id="410072"/>
    <lineage>
        <taxon>Bacteria</taxon>
        <taxon>Bacillati</taxon>
        <taxon>Bacillota</taxon>
        <taxon>Clostridia</taxon>
        <taxon>Lachnospirales</taxon>
        <taxon>Lachnospiraceae</taxon>
        <taxon>Coprococcus</taxon>
    </lineage>
</organism>
<accession>A0A173REF3</accession>
<evidence type="ECO:0000313" key="4">
    <source>
        <dbReference type="Proteomes" id="UP000095727"/>
    </source>
</evidence>
<feature type="compositionally biased region" description="Basic and acidic residues" evidence="1">
    <location>
        <begin position="266"/>
        <end position="289"/>
    </location>
</feature>
<evidence type="ECO:0000256" key="2">
    <source>
        <dbReference type="SAM" id="Phobius"/>
    </source>
</evidence>
<protein>
    <submittedName>
        <fullName evidence="3">Uncharacterized protein</fullName>
    </submittedName>
</protein>
<keyword evidence="2" id="KW-0472">Membrane</keyword>
<evidence type="ECO:0000313" key="3">
    <source>
        <dbReference type="EMBL" id="CUM76029.1"/>
    </source>
</evidence>
<sequence>MLEMFVVRETVFFLTGVMIGIGAIARLITGISLKKLVRAASNMSKSNHPLMRLVRAKFEHGCMVSDKVQNVGAFVEKYLYEYRVLGVRLHTWRQWAKGSIWLCLIFGATGTVLAYAAGEREQGLYRYGILGGIGALALFLLRMLADDAYQLEAAKTYMVDFLENTYAHRYEKTNQKEIQVTVQRADEIPEKMDAEENEAAHSGQVQRLFSEETVTASAATVNAVSANEKRYTEDGQMQQTVQTVAKVGQANANQADEMRTQQPGARMEDTAGSRFKQEDTGEKLEPTKEARIREILEEFLA</sequence>
<keyword evidence="2" id="KW-0812">Transmembrane</keyword>